<keyword evidence="3" id="KW-1185">Reference proteome</keyword>
<feature type="compositionally biased region" description="Basic and acidic residues" evidence="1">
    <location>
        <begin position="355"/>
        <end position="379"/>
    </location>
</feature>
<evidence type="ECO:0000256" key="1">
    <source>
        <dbReference type="SAM" id="MobiDB-lite"/>
    </source>
</evidence>
<sequence>MTTQAKLEDAAVKRAGEVSTKIREALRKSLPTPPEQFFTVMIPGKVVNFDEYTAPEDKHALLPTQTELAQARLCDDMPAMASVQLGPTGRSVARSYATAISKLIPAGTTIGIDQGNTDPLSEDQKRYKQAMAILSSEVPNKDGHTLVELYTIKQKAYTDAVSAKTKAFDEAMKIAQKDPANKTSEDVRAAYDRWVQENARAYRNSVQAAYMDWVIMGKKEEVEYWFSVVDQDSALARVEQSKETMRWAVVQDSDGSGEYQKVVLSPSNWANICKRKSQSGTDKTRSVEWYTWEISRLEKQNQMLEVLKSSPPQIQVDKANEDDIEKVKKALDEALAHAIKAEQNLRATPPPGPQPKDEAQKVKWQEASTTRKDAVEGHENAQTALAQARESYDKVKISTLNSESRKAQNSMFAEITKEDGGFIKTQIDENTSLIVQHKTAIAQLHKQSGTGVGASAVIQEISDNMGIPHPLPDPGAVVPQNNEEDFFTPITVEISSTSDSKTSEEEASSMSFGASASYGAGPWSVSASVSHSQSEAHAEAMSELANAAVKVSFECMRVDISRPWLRTELFYDEDLVLGPNGPHISPGFAKLGALLEGTWKSEDDSGRTLEEELRYYSTFPMFPTAFLVACNVVLEISGSTSKLQTMMNTSSSSTSASLSVGYGPFSASASGSHSHNKTQASSKCESTASGCRISIKSPQIIGWISQMIPALPRLK</sequence>
<evidence type="ECO:0000313" key="2">
    <source>
        <dbReference type="EMBL" id="KIK54526.1"/>
    </source>
</evidence>
<dbReference type="Proteomes" id="UP000053593">
    <property type="component" value="Unassembled WGS sequence"/>
</dbReference>
<name>A0A0D0BID8_9AGAR</name>
<dbReference type="EMBL" id="KN834815">
    <property type="protein sequence ID" value="KIK54526.1"/>
    <property type="molecule type" value="Genomic_DNA"/>
</dbReference>
<reference evidence="2 3" key="1">
    <citation type="submission" date="2014-04" db="EMBL/GenBank/DDBJ databases">
        <title>Evolutionary Origins and Diversification of the Mycorrhizal Mutualists.</title>
        <authorList>
            <consortium name="DOE Joint Genome Institute"/>
            <consortium name="Mycorrhizal Genomics Consortium"/>
            <person name="Kohler A."/>
            <person name="Kuo A."/>
            <person name="Nagy L.G."/>
            <person name="Floudas D."/>
            <person name="Copeland A."/>
            <person name="Barry K.W."/>
            <person name="Cichocki N."/>
            <person name="Veneault-Fourrey C."/>
            <person name="LaButti K."/>
            <person name="Lindquist E.A."/>
            <person name="Lipzen A."/>
            <person name="Lundell T."/>
            <person name="Morin E."/>
            <person name="Murat C."/>
            <person name="Riley R."/>
            <person name="Ohm R."/>
            <person name="Sun H."/>
            <person name="Tunlid A."/>
            <person name="Henrissat B."/>
            <person name="Grigoriev I.V."/>
            <person name="Hibbett D.S."/>
            <person name="Martin F."/>
        </authorList>
    </citation>
    <scope>NUCLEOTIDE SEQUENCE [LARGE SCALE GENOMIC DNA]</scope>
    <source>
        <strain evidence="2 3">FD-317 M1</strain>
    </source>
</reference>
<gene>
    <name evidence="2" type="ORF">GYMLUDRAFT_1022568</name>
</gene>
<organism evidence="2 3">
    <name type="scientific">Collybiopsis luxurians FD-317 M1</name>
    <dbReference type="NCBI Taxonomy" id="944289"/>
    <lineage>
        <taxon>Eukaryota</taxon>
        <taxon>Fungi</taxon>
        <taxon>Dikarya</taxon>
        <taxon>Basidiomycota</taxon>
        <taxon>Agaricomycotina</taxon>
        <taxon>Agaricomycetes</taxon>
        <taxon>Agaricomycetidae</taxon>
        <taxon>Agaricales</taxon>
        <taxon>Marasmiineae</taxon>
        <taxon>Omphalotaceae</taxon>
        <taxon>Collybiopsis</taxon>
        <taxon>Collybiopsis luxurians</taxon>
    </lineage>
</organism>
<protein>
    <submittedName>
        <fullName evidence="2">Uncharacterized protein</fullName>
    </submittedName>
</protein>
<dbReference type="AlphaFoldDB" id="A0A0D0BID8"/>
<accession>A0A0D0BID8</accession>
<evidence type="ECO:0000313" key="3">
    <source>
        <dbReference type="Proteomes" id="UP000053593"/>
    </source>
</evidence>
<dbReference type="HOGENOM" id="CLU_026027_0_0_1"/>
<feature type="region of interest" description="Disordered" evidence="1">
    <location>
        <begin position="341"/>
        <end position="390"/>
    </location>
</feature>
<proteinExistence type="predicted"/>
<dbReference type="OrthoDB" id="3261350at2759"/>